<dbReference type="Proteomes" id="UP001596527">
    <property type="component" value="Unassembled WGS sequence"/>
</dbReference>
<dbReference type="Gene3D" id="3.90.550.10">
    <property type="entry name" value="Spore Coat Polysaccharide Biosynthesis Protein SpsA, Chain A"/>
    <property type="match status" value="1"/>
</dbReference>
<dbReference type="PANTHER" id="PTHR43584">
    <property type="entry name" value="NUCLEOTIDYL TRANSFERASE"/>
    <property type="match status" value="1"/>
</dbReference>
<evidence type="ECO:0000256" key="2">
    <source>
        <dbReference type="ARBA" id="ARBA00007707"/>
    </source>
</evidence>
<dbReference type="RefSeq" id="WP_380974527.1">
    <property type="nucleotide sequence ID" value="NZ_JBHTEF010000001.1"/>
</dbReference>
<evidence type="ECO:0000256" key="10">
    <source>
        <dbReference type="ARBA" id="ARBA00022984"/>
    </source>
</evidence>
<dbReference type="EMBL" id="JBHTEF010000001">
    <property type="protein sequence ID" value="MFC7581306.1"/>
    <property type="molecule type" value="Genomic_DNA"/>
</dbReference>
<comment type="catalytic activity">
    <reaction evidence="15">
        <text>N-acetyl-alpha-D-glucosamine 1-phosphate + UTP + H(+) = UDP-N-acetyl-alpha-D-glucosamine + diphosphate</text>
        <dbReference type="Rhea" id="RHEA:13509"/>
        <dbReference type="ChEBI" id="CHEBI:15378"/>
        <dbReference type="ChEBI" id="CHEBI:33019"/>
        <dbReference type="ChEBI" id="CHEBI:46398"/>
        <dbReference type="ChEBI" id="CHEBI:57705"/>
        <dbReference type="ChEBI" id="CHEBI:57776"/>
        <dbReference type="EC" id="2.7.7.23"/>
    </reaction>
</comment>
<evidence type="ECO:0000256" key="11">
    <source>
        <dbReference type="ARBA" id="ARBA00023268"/>
    </source>
</evidence>
<dbReference type="InterPro" id="IPR025877">
    <property type="entry name" value="MobA-like_NTP_Trfase"/>
</dbReference>
<comment type="cofactor">
    <cofactor evidence="1">
        <name>Mg(2+)</name>
        <dbReference type="ChEBI" id="CHEBI:18420"/>
    </cofactor>
</comment>
<evidence type="ECO:0000256" key="13">
    <source>
        <dbReference type="ARBA" id="ARBA00023316"/>
    </source>
</evidence>
<keyword evidence="10" id="KW-0573">Peptidoglycan synthesis</keyword>
<evidence type="ECO:0000313" key="19">
    <source>
        <dbReference type="Proteomes" id="UP001596527"/>
    </source>
</evidence>
<feature type="domain" description="MobA-like NTP transferase" evidence="17">
    <location>
        <begin position="13"/>
        <end position="146"/>
    </location>
</feature>
<dbReference type="CDD" id="cd02540">
    <property type="entry name" value="GT2_GlmU_N_bac"/>
    <property type="match status" value="1"/>
</dbReference>
<keyword evidence="6" id="KW-0548">Nucleotidyltransferase</keyword>
<evidence type="ECO:0000256" key="15">
    <source>
        <dbReference type="ARBA" id="ARBA00048493"/>
    </source>
</evidence>
<keyword evidence="19" id="KW-1185">Reference proteome</keyword>
<evidence type="ECO:0000256" key="3">
    <source>
        <dbReference type="ARBA" id="ARBA00007947"/>
    </source>
</evidence>
<evidence type="ECO:0000256" key="1">
    <source>
        <dbReference type="ARBA" id="ARBA00001946"/>
    </source>
</evidence>
<keyword evidence="11" id="KW-0511">Multifunctional enzyme</keyword>
<evidence type="ECO:0000256" key="9">
    <source>
        <dbReference type="ARBA" id="ARBA00022960"/>
    </source>
</evidence>
<evidence type="ECO:0000313" key="18">
    <source>
        <dbReference type="EMBL" id="MFC7581306.1"/>
    </source>
</evidence>
<sequence>MNLTDAPSGPAAVIILAAGQGTRMRSEVPKVLHRLGGLAMIGHALRAAHALHPGRIVAVVRHQRDLVAAEVLRLCPEALIADQDEVPGTGRAVQCGLRALSGAGAEPASRGGTVLVTSGDVPLLGADTLRRLVELHDRGRHAVSLVTTIAPDPAGYGRIVRDAATGSPAAIVEQRDATPAQRAITEVNAGIYAFDAAFLGRALTEVGRSNDQGEVYLTDVVAAAVEAGRSVGALALDDPWEAAGCNDRLQLAQLAAELNRRTCAAHMRAGVTIVDPASTWIDVDVRIGRDTTVHPGTCLRGATRVGPRCEIGPMTTLTDVEVGEGSTLPATWGAGTRVPADTMGEPFGVIGRN</sequence>
<gene>
    <name evidence="18" type="ORF">ACFQWG_08870</name>
</gene>
<comment type="function">
    <text evidence="16">Catalyzes the last two sequential reactions in the de novo biosynthetic pathway for UDP-N-acetylglucosamine (UDP-GlcNAc). The C-terminal domain catalyzes the transfer of acetyl group from acetyl coenzyme A to glucosamine-1-phosphate (GlcN-1-P) to produce N-acetylglucosamine-1-phosphate (GlcNAc-1-P), which is converted into UDP-GlcNAc by the transfer of uridine 5-monophosphate (from uridine 5-triphosphate), a reaction catalyzed by the N-terminal domain.</text>
</comment>
<proteinExistence type="inferred from homology"/>
<protein>
    <submittedName>
        <fullName evidence="18">Bifunctional N-acetylglucosamine-1-phosphate uridyltransferase/glucosamine-1-phosphate acetyltransferase</fullName>
    </submittedName>
</protein>
<keyword evidence="4" id="KW-0963">Cytoplasm</keyword>
<dbReference type="InterPro" id="IPR011004">
    <property type="entry name" value="Trimer_LpxA-like_sf"/>
</dbReference>
<evidence type="ECO:0000256" key="7">
    <source>
        <dbReference type="ARBA" id="ARBA00022723"/>
    </source>
</evidence>
<comment type="catalytic activity">
    <reaction evidence="14">
        <text>alpha-D-glucosamine 1-phosphate + acetyl-CoA = N-acetyl-alpha-D-glucosamine 1-phosphate + CoA + H(+)</text>
        <dbReference type="Rhea" id="RHEA:13725"/>
        <dbReference type="ChEBI" id="CHEBI:15378"/>
        <dbReference type="ChEBI" id="CHEBI:57287"/>
        <dbReference type="ChEBI" id="CHEBI:57288"/>
        <dbReference type="ChEBI" id="CHEBI:57776"/>
        <dbReference type="ChEBI" id="CHEBI:58516"/>
        <dbReference type="EC" id="2.3.1.157"/>
    </reaction>
</comment>
<evidence type="ECO:0000256" key="12">
    <source>
        <dbReference type="ARBA" id="ARBA00023315"/>
    </source>
</evidence>
<evidence type="ECO:0000256" key="16">
    <source>
        <dbReference type="ARBA" id="ARBA00049628"/>
    </source>
</evidence>
<dbReference type="Gene3D" id="2.160.10.10">
    <property type="entry name" value="Hexapeptide repeat proteins"/>
    <property type="match status" value="1"/>
</dbReference>
<comment type="caution">
    <text evidence="18">The sequence shown here is derived from an EMBL/GenBank/DDBJ whole genome shotgun (WGS) entry which is preliminary data.</text>
</comment>
<dbReference type="InterPro" id="IPR050065">
    <property type="entry name" value="GlmU-like"/>
</dbReference>
<dbReference type="SUPFAM" id="SSF51161">
    <property type="entry name" value="Trimeric LpxA-like enzymes"/>
    <property type="match status" value="1"/>
</dbReference>
<keyword evidence="12" id="KW-0012">Acyltransferase</keyword>
<dbReference type="PANTHER" id="PTHR43584:SF3">
    <property type="entry name" value="BIFUNCTIONAL PROTEIN GLMU"/>
    <property type="match status" value="1"/>
</dbReference>
<comment type="similarity">
    <text evidence="2">In the C-terminal section; belongs to the transferase hexapeptide repeat family.</text>
</comment>
<name>A0ABW2SP89_9ACTO</name>
<dbReference type="InterPro" id="IPR029044">
    <property type="entry name" value="Nucleotide-diphossugar_trans"/>
</dbReference>
<evidence type="ECO:0000256" key="5">
    <source>
        <dbReference type="ARBA" id="ARBA00022679"/>
    </source>
</evidence>
<dbReference type="SUPFAM" id="SSF53448">
    <property type="entry name" value="Nucleotide-diphospho-sugar transferases"/>
    <property type="match status" value="1"/>
</dbReference>
<keyword evidence="13" id="KW-0961">Cell wall biogenesis/degradation</keyword>
<evidence type="ECO:0000259" key="17">
    <source>
        <dbReference type="Pfam" id="PF12804"/>
    </source>
</evidence>
<keyword evidence="9" id="KW-0133">Cell shape</keyword>
<keyword evidence="5" id="KW-0808">Transferase</keyword>
<comment type="similarity">
    <text evidence="3">In the N-terminal section; belongs to the N-acetylglucosamine-1-phosphate uridyltransferase family.</text>
</comment>
<keyword evidence="8" id="KW-0460">Magnesium</keyword>
<evidence type="ECO:0000256" key="6">
    <source>
        <dbReference type="ARBA" id="ARBA00022695"/>
    </source>
</evidence>
<keyword evidence="7" id="KW-0479">Metal-binding</keyword>
<reference evidence="19" key="1">
    <citation type="journal article" date="2019" name="Int. J. Syst. Evol. Microbiol.">
        <title>The Global Catalogue of Microorganisms (GCM) 10K type strain sequencing project: providing services to taxonomists for standard genome sequencing and annotation.</title>
        <authorList>
            <consortium name="The Broad Institute Genomics Platform"/>
            <consortium name="The Broad Institute Genome Sequencing Center for Infectious Disease"/>
            <person name="Wu L."/>
            <person name="Ma J."/>
        </authorList>
    </citation>
    <scope>NUCLEOTIDE SEQUENCE [LARGE SCALE GENOMIC DNA]</scope>
    <source>
        <strain evidence="19">CCUG 56698</strain>
    </source>
</reference>
<evidence type="ECO:0000256" key="4">
    <source>
        <dbReference type="ARBA" id="ARBA00022490"/>
    </source>
</evidence>
<organism evidence="18 19">
    <name type="scientific">Schaalia naturae</name>
    <dbReference type="NCBI Taxonomy" id="635203"/>
    <lineage>
        <taxon>Bacteria</taxon>
        <taxon>Bacillati</taxon>
        <taxon>Actinomycetota</taxon>
        <taxon>Actinomycetes</taxon>
        <taxon>Actinomycetales</taxon>
        <taxon>Actinomycetaceae</taxon>
        <taxon>Schaalia</taxon>
    </lineage>
</organism>
<accession>A0ABW2SP89</accession>
<evidence type="ECO:0000256" key="8">
    <source>
        <dbReference type="ARBA" id="ARBA00022842"/>
    </source>
</evidence>
<evidence type="ECO:0000256" key="14">
    <source>
        <dbReference type="ARBA" id="ARBA00048247"/>
    </source>
</evidence>
<dbReference type="Pfam" id="PF12804">
    <property type="entry name" value="NTP_transf_3"/>
    <property type="match status" value="1"/>
</dbReference>